<feature type="non-terminal residue" evidence="2">
    <location>
        <position position="1"/>
    </location>
</feature>
<evidence type="ECO:0000256" key="1">
    <source>
        <dbReference type="SAM" id="MobiDB-lite"/>
    </source>
</evidence>
<proteinExistence type="predicted"/>
<accession>A0A0B6Y6S5</accession>
<evidence type="ECO:0000313" key="2">
    <source>
        <dbReference type="EMBL" id="CEK51506.1"/>
    </source>
</evidence>
<reference evidence="2" key="1">
    <citation type="submission" date="2014-12" db="EMBL/GenBank/DDBJ databases">
        <title>Insight into the proteome of Arion vulgaris.</title>
        <authorList>
            <person name="Aradska J."/>
            <person name="Bulat T."/>
            <person name="Smidak R."/>
            <person name="Sarate P."/>
            <person name="Gangsoo J."/>
            <person name="Sialana F."/>
            <person name="Bilban M."/>
            <person name="Lubec G."/>
        </authorList>
    </citation>
    <scope>NUCLEOTIDE SEQUENCE</scope>
    <source>
        <tissue evidence="2">Skin</tissue>
    </source>
</reference>
<gene>
    <name evidence="2" type="primary">ORF13592</name>
</gene>
<organism evidence="2">
    <name type="scientific">Arion vulgaris</name>
    <dbReference type="NCBI Taxonomy" id="1028688"/>
    <lineage>
        <taxon>Eukaryota</taxon>
        <taxon>Metazoa</taxon>
        <taxon>Spiralia</taxon>
        <taxon>Lophotrochozoa</taxon>
        <taxon>Mollusca</taxon>
        <taxon>Gastropoda</taxon>
        <taxon>Heterobranchia</taxon>
        <taxon>Euthyneura</taxon>
        <taxon>Panpulmonata</taxon>
        <taxon>Eupulmonata</taxon>
        <taxon>Stylommatophora</taxon>
        <taxon>Helicina</taxon>
        <taxon>Arionoidea</taxon>
        <taxon>Arionidae</taxon>
        <taxon>Arion</taxon>
    </lineage>
</organism>
<feature type="region of interest" description="Disordered" evidence="1">
    <location>
        <begin position="1"/>
        <end position="25"/>
    </location>
</feature>
<feature type="region of interest" description="Disordered" evidence="1">
    <location>
        <begin position="77"/>
        <end position="106"/>
    </location>
</feature>
<protein>
    <submittedName>
        <fullName evidence="2">Uncharacterized protein</fullName>
    </submittedName>
</protein>
<sequence length="173" mass="19249">KLSTVPQKHMSIYNQNIPPSYETDHLNEKQKADLEISEKMKMLEQNSLEKCLAGFSSSSGSSHVLSEIEQYLLTDVRSSGSTSGNNQSSSFKMETTTSASCSSKQPSFDASKYITFSDIESLEKKKAQNGKSSLDGYLERMKHCSNDSFSCLQNTSHNSDVKPLEHIPLHDIE</sequence>
<name>A0A0B6Y6S5_9EUPU</name>
<dbReference type="AlphaFoldDB" id="A0A0B6Y6S5"/>
<feature type="compositionally biased region" description="Low complexity" evidence="1">
    <location>
        <begin position="78"/>
        <end position="90"/>
    </location>
</feature>
<feature type="compositionally biased region" description="Polar residues" evidence="1">
    <location>
        <begin position="91"/>
        <end position="106"/>
    </location>
</feature>
<feature type="compositionally biased region" description="Polar residues" evidence="1">
    <location>
        <begin position="1"/>
        <end position="18"/>
    </location>
</feature>
<feature type="non-terminal residue" evidence="2">
    <location>
        <position position="173"/>
    </location>
</feature>
<dbReference type="EMBL" id="HACG01004641">
    <property type="protein sequence ID" value="CEK51506.1"/>
    <property type="molecule type" value="Transcribed_RNA"/>
</dbReference>